<dbReference type="PANTHER" id="PTHR43662">
    <property type="match status" value="1"/>
</dbReference>
<proteinExistence type="predicted"/>
<dbReference type="EMBL" id="CP011371">
    <property type="protein sequence ID" value="AKJ27182.1"/>
    <property type="molecule type" value="Genomic_DNA"/>
</dbReference>
<keyword evidence="1" id="KW-0732">Signal</keyword>
<protein>
    <recommendedName>
        <fullName evidence="2">DUF1996 domain-containing protein</fullName>
    </recommendedName>
</protein>
<reference evidence="3 4" key="1">
    <citation type="submission" date="2015-05" db="EMBL/GenBank/DDBJ databases">
        <authorList>
            <person name="Tang B."/>
            <person name="Yu Y."/>
        </authorList>
    </citation>
    <scope>NUCLEOTIDE SEQUENCE [LARGE SCALE GENOMIC DNA]</scope>
    <source>
        <strain evidence="3 4">DSM 7029</strain>
    </source>
</reference>
<dbReference type="RefSeq" id="WP_238947739.1">
    <property type="nucleotide sequence ID" value="NZ_CP011371.1"/>
</dbReference>
<evidence type="ECO:0000259" key="2">
    <source>
        <dbReference type="Pfam" id="PF09362"/>
    </source>
</evidence>
<dbReference type="Pfam" id="PF09362">
    <property type="entry name" value="DUF1996"/>
    <property type="match status" value="1"/>
</dbReference>
<accession>A0A0G3BCW9</accession>
<keyword evidence="4" id="KW-1185">Reference proteome</keyword>
<evidence type="ECO:0000313" key="3">
    <source>
        <dbReference type="EMBL" id="AKJ27182.1"/>
    </source>
</evidence>
<feature type="domain" description="DUF1996" evidence="2">
    <location>
        <begin position="162"/>
        <end position="379"/>
    </location>
</feature>
<dbReference type="Proteomes" id="UP000035352">
    <property type="component" value="Chromosome"/>
</dbReference>
<gene>
    <name evidence="3" type="ORF">AAW51_0491</name>
</gene>
<evidence type="ECO:0000256" key="1">
    <source>
        <dbReference type="SAM" id="SignalP"/>
    </source>
</evidence>
<dbReference type="KEGG" id="pbh:AAW51_0491"/>
<feature type="chain" id="PRO_5005183482" description="DUF1996 domain-containing protein" evidence="1">
    <location>
        <begin position="29"/>
        <end position="409"/>
    </location>
</feature>
<feature type="signal peptide" evidence="1">
    <location>
        <begin position="1"/>
        <end position="28"/>
    </location>
</feature>
<dbReference type="PATRIC" id="fig|413882.6.peg.522"/>
<dbReference type="PANTHER" id="PTHR43662:SF3">
    <property type="entry name" value="DOMAIN PROTEIN, PUTATIVE (AFU_ORTHOLOGUE AFUA_6G11970)-RELATED"/>
    <property type="match status" value="1"/>
</dbReference>
<dbReference type="InterPro" id="IPR018535">
    <property type="entry name" value="DUF1996"/>
</dbReference>
<name>A0A0G3BCW9_9BURK</name>
<sequence>MQQQETGNSALGAWHGMALSLIFSAAMSAPSSATAQAQWARVAYEGASFTVTGSQQVRYGNNGSWVYKTVSGTQRCSNEVFGRDPLVGVGKVCEVNRASPGTPPPAPNPHAGHGPTINDALIPTGSAGIAEDRLYPTSERPAASDVGAFRTVCEFSHMAYDDPLVYPGQPGRSHLHVFFGNTGVNAHSTADSIAYSGNSTCRGGTVNRSAYWVPAMIDTREGRPLKPMDSNFYYKSGYYGVPPRNINAIPQGLRMIAGNAQNDGPQGPHRYKCVGDGVDPMYSQSIPNCPAGSELWLEIDFPQCWDGRNLDSADHKSHVAYANGSCPATHPVALPVITFNIRYMVTEAGAPLRWRLSSDMYDPSKPGGYSAHADWWNGWKPDIMDTWIRHCVQPGLDCHSHLLGDGRMM</sequence>
<dbReference type="STRING" id="413882.AAW51_0491"/>
<evidence type="ECO:0000313" key="4">
    <source>
        <dbReference type="Proteomes" id="UP000035352"/>
    </source>
</evidence>
<organism evidence="3 4">
    <name type="scientific">Caldimonas brevitalea</name>
    <dbReference type="NCBI Taxonomy" id="413882"/>
    <lineage>
        <taxon>Bacteria</taxon>
        <taxon>Pseudomonadati</taxon>
        <taxon>Pseudomonadota</taxon>
        <taxon>Betaproteobacteria</taxon>
        <taxon>Burkholderiales</taxon>
        <taxon>Sphaerotilaceae</taxon>
        <taxon>Caldimonas</taxon>
    </lineage>
</organism>
<dbReference type="AlphaFoldDB" id="A0A0G3BCW9"/>